<evidence type="ECO:0000256" key="2">
    <source>
        <dbReference type="SAM" id="MobiDB-lite"/>
    </source>
</evidence>
<dbReference type="Proteomes" id="UP000298663">
    <property type="component" value="Unassembled WGS sequence"/>
</dbReference>
<comment type="caution">
    <text evidence="4">The sequence shown here is derived from an EMBL/GenBank/DDBJ whole genome shotgun (WGS) entry which is preliminary data.</text>
</comment>
<dbReference type="STRING" id="34508.A0A4U5NGN6"/>
<feature type="region of interest" description="Disordered" evidence="2">
    <location>
        <begin position="416"/>
        <end position="466"/>
    </location>
</feature>
<accession>A0A4U5NGN6</accession>
<proteinExistence type="predicted"/>
<evidence type="ECO:0000256" key="3">
    <source>
        <dbReference type="SAM" id="Phobius"/>
    </source>
</evidence>
<feature type="coiled-coil region" evidence="1">
    <location>
        <begin position="112"/>
        <end position="188"/>
    </location>
</feature>
<evidence type="ECO:0000313" key="4">
    <source>
        <dbReference type="EMBL" id="TKR81761.1"/>
    </source>
</evidence>
<keyword evidence="3" id="KW-1133">Transmembrane helix</keyword>
<feature type="coiled-coil region" evidence="1">
    <location>
        <begin position="237"/>
        <end position="316"/>
    </location>
</feature>
<organism evidence="4 5">
    <name type="scientific">Steinernema carpocapsae</name>
    <name type="common">Entomopathogenic nematode</name>
    <dbReference type="NCBI Taxonomy" id="34508"/>
    <lineage>
        <taxon>Eukaryota</taxon>
        <taxon>Metazoa</taxon>
        <taxon>Ecdysozoa</taxon>
        <taxon>Nematoda</taxon>
        <taxon>Chromadorea</taxon>
        <taxon>Rhabditida</taxon>
        <taxon>Tylenchina</taxon>
        <taxon>Panagrolaimomorpha</taxon>
        <taxon>Strongyloidoidea</taxon>
        <taxon>Steinernematidae</taxon>
        <taxon>Steinernema</taxon>
    </lineage>
</organism>
<evidence type="ECO:0000256" key="1">
    <source>
        <dbReference type="SAM" id="Coils"/>
    </source>
</evidence>
<keyword evidence="3" id="KW-0472">Membrane</keyword>
<reference evidence="4 5" key="1">
    <citation type="journal article" date="2015" name="Genome Biol.">
        <title>Comparative genomics of Steinernema reveals deeply conserved gene regulatory networks.</title>
        <authorList>
            <person name="Dillman A.R."/>
            <person name="Macchietto M."/>
            <person name="Porter C.F."/>
            <person name="Rogers A."/>
            <person name="Williams B."/>
            <person name="Antoshechkin I."/>
            <person name="Lee M.M."/>
            <person name="Goodwin Z."/>
            <person name="Lu X."/>
            <person name="Lewis E.E."/>
            <person name="Goodrich-Blair H."/>
            <person name="Stock S.P."/>
            <person name="Adams B.J."/>
            <person name="Sternberg P.W."/>
            <person name="Mortazavi A."/>
        </authorList>
    </citation>
    <scope>NUCLEOTIDE SEQUENCE [LARGE SCALE GENOMIC DNA]</scope>
    <source>
        <strain evidence="4 5">ALL</strain>
    </source>
</reference>
<protein>
    <submittedName>
        <fullName evidence="4">Uncharacterized protein</fullName>
    </submittedName>
</protein>
<dbReference type="AlphaFoldDB" id="A0A4U5NGN6"/>
<dbReference type="EMBL" id="AZBU02000004">
    <property type="protein sequence ID" value="TKR81761.1"/>
    <property type="molecule type" value="Genomic_DNA"/>
</dbReference>
<evidence type="ECO:0000313" key="5">
    <source>
        <dbReference type="Proteomes" id="UP000298663"/>
    </source>
</evidence>
<sequence length="466" mass="53222">MNSTWETLSGHLRRHLQNSKSWTVEASQLLRLLPIFEDVDDWCLFAFFVVPIPLVLFVFSIFRIRSSKRAFEESRIAKARRQETEKQFQQKAAALKHRVSEGSETKKFKSLFQEERAKLKAAEDRIRELEKISLEREEEKNCAEESSQMLKEEVAVLKEKARNQAEELLALAQDKIELENTVKDLDEKAKSSFRVASRSSGWSEVDGWELDGTLEMAKLRCQARTLEKYFEETLQKLTEAETALAMAVDENAKLSKKIERKTLELELRSENSIKTGELLSLYTESERSRKSLEVEKRQLEKEVRALERRVWQLGHLKRELAGGSRSDGEVFFYPPPSVTIPTNPEPEECENRPVRRLWTRSADENEPEAHVLPAPLFRTQITEDFNGGCVNSHIPDTPSQQGRSCIPRKAASSVNVSIASQRQPKGYPMGYSFPPRPSFGYSGPTAMSSPPPEKPLFPGVHPSGHY</sequence>
<gene>
    <name evidence="4" type="ORF">L596_015584</name>
</gene>
<reference evidence="4 5" key="2">
    <citation type="journal article" date="2019" name="G3 (Bethesda)">
        <title>Hybrid Assembly of the Genome of the Entomopathogenic Nematode Steinernema carpocapsae Identifies the X-Chromosome.</title>
        <authorList>
            <person name="Serra L."/>
            <person name="Macchietto M."/>
            <person name="Macias-Munoz A."/>
            <person name="McGill C.J."/>
            <person name="Rodriguez I.M."/>
            <person name="Rodriguez B."/>
            <person name="Murad R."/>
            <person name="Mortazavi A."/>
        </authorList>
    </citation>
    <scope>NUCLEOTIDE SEQUENCE [LARGE SCALE GENOMIC DNA]</scope>
    <source>
        <strain evidence="4 5">ALL</strain>
    </source>
</reference>
<keyword evidence="3" id="KW-0812">Transmembrane</keyword>
<feature type="transmembrane region" description="Helical" evidence="3">
    <location>
        <begin position="42"/>
        <end position="62"/>
    </location>
</feature>
<name>A0A4U5NGN6_STECR</name>
<keyword evidence="5" id="KW-1185">Reference proteome</keyword>
<keyword evidence="1" id="KW-0175">Coiled coil</keyword>